<dbReference type="InterPro" id="IPR036709">
    <property type="entry name" value="Autotransporte_beta_dom_sf"/>
</dbReference>
<dbReference type="OrthoDB" id="5676434at2"/>
<proteinExistence type="predicted"/>
<dbReference type="InterPro" id="IPR027385">
    <property type="entry name" value="Beta-barrel_OMP"/>
</dbReference>
<dbReference type="SUPFAM" id="SSF103515">
    <property type="entry name" value="Autotransporter"/>
    <property type="match status" value="1"/>
</dbReference>
<name>A0A3A1Y851_9GAMM</name>
<keyword evidence="5" id="KW-1185">Reference proteome</keyword>
<dbReference type="AlphaFoldDB" id="A0A3A1Y851"/>
<evidence type="ECO:0000313" key="4">
    <source>
        <dbReference type="EMBL" id="RIY34382.1"/>
    </source>
</evidence>
<dbReference type="Pfam" id="PF13505">
    <property type="entry name" value="OMP_b-brl"/>
    <property type="match status" value="1"/>
</dbReference>
<evidence type="ECO:0000259" key="3">
    <source>
        <dbReference type="Pfam" id="PF13505"/>
    </source>
</evidence>
<reference evidence="4 5" key="1">
    <citation type="submission" date="2017-08" db="EMBL/GenBank/DDBJ databases">
        <title>Reclassification of Bisgaard taxon 37 and 44.</title>
        <authorList>
            <person name="Christensen H."/>
        </authorList>
    </citation>
    <scope>NUCLEOTIDE SEQUENCE [LARGE SCALE GENOMIC DNA]</scope>
    <source>
        <strain evidence="4 5">B96_3</strain>
    </source>
</reference>
<evidence type="ECO:0000313" key="5">
    <source>
        <dbReference type="Proteomes" id="UP000265691"/>
    </source>
</evidence>
<dbReference type="Gene3D" id="2.40.128.130">
    <property type="entry name" value="Autotransporter beta-domain"/>
    <property type="match status" value="1"/>
</dbReference>
<accession>A0A3A1Y851</accession>
<dbReference type="EMBL" id="NRHC01000006">
    <property type="protein sequence ID" value="RIY34382.1"/>
    <property type="molecule type" value="Genomic_DNA"/>
</dbReference>
<keyword evidence="1 2" id="KW-0732">Signal</keyword>
<feature type="domain" description="Outer membrane protein beta-barrel" evidence="3">
    <location>
        <begin position="10"/>
        <end position="212"/>
    </location>
</feature>
<sequence>MKKSLLVAGLVLATVASANANTNNNSDLFNHYNNQIKFNAALGFGVTKFGNIDHNFTAPVVKLGVDFAVARFGEKSNHVFYVGPELYASYSSKTLDSSKFSGQEGGASVDTKVTQYAVGVKGTYVLETPHLLVDHYVSLGLGMNNVHYSLNSNGVGATQNTHGMYVSLEGGVKFHMGLTVGLEYRHGWKTGLKETNYDTSSNTFNVLVGYTF</sequence>
<organism evidence="4 5">
    <name type="scientific">Psittacicella hinzii</name>
    <dbReference type="NCBI Taxonomy" id="2028575"/>
    <lineage>
        <taxon>Bacteria</taxon>
        <taxon>Pseudomonadati</taxon>
        <taxon>Pseudomonadota</taxon>
        <taxon>Gammaproteobacteria</taxon>
        <taxon>Pasteurellales</taxon>
        <taxon>Psittacicellaceae</taxon>
        <taxon>Psittacicella</taxon>
    </lineage>
</organism>
<evidence type="ECO:0000256" key="1">
    <source>
        <dbReference type="ARBA" id="ARBA00022729"/>
    </source>
</evidence>
<comment type="caution">
    <text evidence="4">The sequence shown here is derived from an EMBL/GenBank/DDBJ whole genome shotgun (WGS) entry which is preliminary data.</text>
</comment>
<dbReference type="RefSeq" id="WP_119524364.1">
    <property type="nucleotide sequence ID" value="NZ_NRHC01000006.1"/>
</dbReference>
<evidence type="ECO:0000256" key="2">
    <source>
        <dbReference type="SAM" id="SignalP"/>
    </source>
</evidence>
<protein>
    <recommendedName>
        <fullName evidence="3">Outer membrane protein beta-barrel domain-containing protein</fullName>
    </recommendedName>
</protein>
<gene>
    <name evidence="4" type="ORF">CKF54_00730</name>
</gene>
<feature type="signal peptide" evidence="2">
    <location>
        <begin position="1"/>
        <end position="20"/>
    </location>
</feature>
<dbReference type="Proteomes" id="UP000265691">
    <property type="component" value="Unassembled WGS sequence"/>
</dbReference>
<feature type="chain" id="PRO_5017221599" description="Outer membrane protein beta-barrel domain-containing protein" evidence="2">
    <location>
        <begin position="21"/>
        <end position="212"/>
    </location>
</feature>